<evidence type="ECO:0000313" key="2">
    <source>
        <dbReference type="Proteomes" id="UP000186096"/>
    </source>
</evidence>
<keyword evidence="2" id="KW-1185">Reference proteome</keyword>
<gene>
    <name evidence="1" type="ORF">SAMN05421833_101521</name>
</gene>
<reference evidence="2" key="1">
    <citation type="submission" date="2017-01" db="EMBL/GenBank/DDBJ databases">
        <authorList>
            <person name="Varghese N."/>
            <person name="Submissions S."/>
        </authorList>
    </citation>
    <scope>NUCLEOTIDE SEQUENCE [LARGE SCALE GENOMIC DNA]</scope>
    <source>
        <strain evidence="2">ATCC 12950</strain>
    </source>
</reference>
<accession>A0A1N6RW47</accession>
<protein>
    <submittedName>
        <fullName evidence="1">Uncharacterized protein</fullName>
    </submittedName>
</protein>
<name>A0A1N6RW47_9ACTN</name>
<proteinExistence type="predicted"/>
<evidence type="ECO:0000313" key="1">
    <source>
        <dbReference type="EMBL" id="SIQ32976.1"/>
    </source>
</evidence>
<dbReference type="EMBL" id="FTNI01000001">
    <property type="protein sequence ID" value="SIQ32976.1"/>
    <property type="molecule type" value="Genomic_DNA"/>
</dbReference>
<organism evidence="1 2">
    <name type="scientific">Microbispora rosea</name>
    <dbReference type="NCBI Taxonomy" id="58117"/>
    <lineage>
        <taxon>Bacteria</taxon>
        <taxon>Bacillati</taxon>
        <taxon>Actinomycetota</taxon>
        <taxon>Actinomycetes</taxon>
        <taxon>Streptosporangiales</taxon>
        <taxon>Streptosporangiaceae</taxon>
        <taxon>Microbispora</taxon>
    </lineage>
</organism>
<dbReference type="AlphaFoldDB" id="A0A1N6RW47"/>
<dbReference type="Proteomes" id="UP000186096">
    <property type="component" value="Unassembled WGS sequence"/>
</dbReference>
<sequence length="83" mass="9001">MQVTAGSAGEPLHRGTARQSLTMLAYVVAEALWTSGSVIRTSTPRAARVVRWLLLQALPPLKCGWKPLQSTGTPRDLKSLTML</sequence>